<feature type="region of interest" description="Disordered" evidence="1">
    <location>
        <begin position="251"/>
        <end position="318"/>
    </location>
</feature>
<dbReference type="InterPro" id="IPR006569">
    <property type="entry name" value="CID_dom"/>
</dbReference>
<comment type="caution">
    <text evidence="3">The sequence shown here is derived from an EMBL/GenBank/DDBJ whole genome shotgun (WGS) entry which is preliminary data.</text>
</comment>
<dbReference type="Pfam" id="PF12243">
    <property type="entry name" value="CTK3"/>
    <property type="match status" value="1"/>
</dbReference>
<dbReference type="InterPro" id="IPR042326">
    <property type="entry name" value="Ctk3"/>
</dbReference>
<gene>
    <name evidence="3" type="ORF">PCL_08137</name>
</gene>
<dbReference type="Pfam" id="PF12350">
    <property type="entry name" value="CTK3_C"/>
    <property type="match status" value="1"/>
</dbReference>
<sequence length="374" mass="42569">MSREIFGLLSANWTSLLSSCSTGRLRFRLRGGSRSFAAGLSWRGSSATPPCAFFTWPAHREERATHRESASHKTVPGPPTSMLTTSHTHQPQQNTFIRIHTPRLESAAYPELQGYRACTMADPFAVRMHFSSQLQHLNASVNSAQKAAQYALKYKDMDEDLHSCILEQLEKNNMNTRANIMYFIEHFLDLAKEGHADYIRMMQRDIIRVVDAVAPDDGSGAANVKVVRKVLQGLLGKGHLESQTVTQIEDVLKERETNDDDLGLTSSPVDVEMVDRPQAQPTPKNSRRPAPHRLDKRQIEQRIEEDRERHKRERESIWAVPKGDDAELNKLWEETSDFGEDDDRLVTEEEEDFIKEMELQQCPHKQSSANGQLH</sequence>
<dbReference type="GO" id="GO:0016301">
    <property type="term" value="F:kinase activity"/>
    <property type="evidence" value="ECO:0007669"/>
    <property type="project" value="UniProtKB-KW"/>
</dbReference>
<evidence type="ECO:0000313" key="3">
    <source>
        <dbReference type="EMBL" id="PWI74823.1"/>
    </source>
</evidence>
<dbReference type="PANTHER" id="PTHR28291">
    <property type="entry name" value="CTD KINASE SUBUNIT GAMMA"/>
    <property type="match status" value="1"/>
</dbReference>
<dbReference type="Proteomes" id="UP000245956">
    <property type="component" value="Unassembled WGS sequence"/>
</dbReference>
<feature type="region of interest" description="Disordered" evidence="1">
    <location>
        <begin position="63"/>
        <end position="90"/>
    </location>
</feature>
<evidence type="ECO:0000256" key="1">
    <source>
        <dbReference type="SAM" id="MobiDB-lite"/>
    </source>
</evidence>
<proteinExistence type="predicted"/>
<dbReference type="InterPro" id="IPR008942">
    <property type="entry name" value="ENTH_VHS"/>
</dbReference>
<dbReference type="InterPro" id="IPR024637">
    <property type="entry name" value="Ctk3_C"/>
</dbReference>
<dbReference type="InterPro" id="IPR024638">
    <property type="entry name" value="Ctk3_N"/>
</dbReference>
<dbReference type="GO" id="GO:0070692">
    <property type="term" value="C:CTDK-1 complex"/>
    <property type="evidence" value="ECO:0007669"/>
    <property type="project" value="InterPro"/>
</dbReference>
<dbReference type="Gene3D" id="1.25.40.90">
    <property type="match status" value="1"/>
</dbReference>
<feature type="compositionally biased region" description="Polar residues" evidence="1">
    <location>
        <begin position="81"/>
        <end position="90"/>
    </location>
</feature>
<feature type="domain" description="CID" evidence="2">
    <location>
        <begin position="122"/>
        <end position="256"/>
    </location>
</feature>
<evidence type="ECO:0000313" key="4">
    <source>
        <dbReference type="Proteomes" id="UP000245956"/>
    </source>
</evidence>
<name>A0A2U3EK00_PURLI</name>
<dbReference type="AlphaFoldDB" id="A0A2U3EK00"/>
<organism evidence="3 4">
    <name type="scientific">Purpureocillium lilacinum</name>
    <name type="common">Paecilomyces lilacinus</name>
    <dbReference type="NCBI Taxonomy" id="33203"/>
    <lineage>
        <taxon>Eukaryota</taxon>
        <taxon>Fungi</taxon>
        <taxon>Dikarya</taxon>
        <taxon>Ascomycota</taxon>
        <taxon>Pezizomycotina</taxon>
        <taxon>Sordariomycetes</taxon>
        <taxon>Hypocreomycetidae</taxon>
        <taxon>Hypocreales</taxon>
        <taxon>Ophiocordycipitaceae</taxon>
        <taxon>Purpureocillium</taxon>
    </lineage>
</organism>
<dbReference type="GO" id="GO:0032786">
    <property type="term" value="P:positive regulation of DNA-templated transcription, elongation"/>
    <property type="evidence" value="ECO:0007669"/>
    <property type="project" value="InterPro"/>
</dbReference>
<dbReference type="GO" id="GO:0045943">
    <property type="term" value="P:positive regulation of transcription by RNA polymerase I"/>
    <property type="evidence" value="ECO:0007669"/>
    <property type="project" value="TreeGrafter"/>
</dbReference>
<dbReference type="FunFam" id="1.25.40.90:FF:000032">
    <property type="entry name" value="CTD kinase subunit gamma"/>
    <property type="match status" value="1"/>
</dbReference>
<protein>
    <submittedName>
        <fullName evidence="3">CTD kinase subunit gamma</fullName>
    </submittedName>
</protein>
<dbReference type="EMBL" id="LCWV01000003">
    <property type="protein sequence ID" value="PWI74823.1"/>
    <property type="molecule type" value="Genomic_DNA"/>
</dbReference>
<dbReference type="PROSITE" id="PS51391">
    <property type="entry name" value="CID"/>
    <property type="match status" value="1"/>
</dbReference>
<dbReference type="PANTHER" id="PTHR28291:SF1">
    <property type="entry name" value="CTD KINASE SUBUNIT GAMMA"/>
    <property type="match status" value="1"/>
</dbReference>
<evidence type="ECO:0000259" key="2">
    <source>
        <dbReference type="PROSITE" id="PS51391"/>
    </source>
</evidence>
<accession>A0A2U3EK00</accession>
<feature type="compositionally biased region" description="Basic and acidic residues" evidence="1">
    <location>
        <begin position="292"/>
        <end position="318"/>
    </location>
</feature>
<keyword evidence="3" id="KW-0418">Kinase</keyword>
<dbReference type="PROSITE" id="PS51257">
    <property type="entry name" value="PROKAR_LIPOPROTEIN"/>
    <property type="match status" value="1"/>
</dbReference>
<reference evidence="3 4" key="1">
    <citation type="journal article" date="2016" name="Front. Microbiol.">
        <title>Genome and transcriptome sequences reveal the specific parasitism of the nematophagous Purpureocillium lilacinum 36-1.</title>
        <authorList>
            <person name="Xie J."/>
            <person name="Li S."/>
            <person name="Mo C."/>
            <person name="Xiao X."/>
            <person name="Peng D."/>
            <person name="Wang G."/>
            <person name="Xiao Y."/>
        </authorList>
    </citation>
    <scope>NUCLEOTIDE SEQUENCE [LARGE SCALE GENOMIC DNA]</scope>
    <source>
        <strain evidence="3 4">36-1</strain>
    </source>
</reference>
<keyword evidence="3" id="KW-0808">Transferase</keyword>